<name>A0ABY9RDK9_9BURK</name>
<protein>
    <submittedName>
        <fullName evidence="1">Uncharacterized protein</fullName>
    </submittedName>
</protein>
<sequence length="111" mass="12597">MKPEEGGAWFFLMMEPHGLIIDRELASTEEIRLLIGKLALDGIKPVLNTDGAWKALDFHEDFSPYSIPESINMLSSFLKPKSVITLDNGCLPSIEWRFTENGVEVFDTFDY</sequence>
<dbReference type="Proteomes" id="UP001181355">
    <property type="component" value="Chromosome"/>
</dbReference>
<gene>
    <name evidence="1" type="ORF">RF679_11785</name>
</gene>
<evidence type="ECO:0000313" key="2">
    <source>
        <dbReference type="Proteomes" id="UP001181355"/>
    </source>
</evidence>
<evidence type="ECO:0000313" key="1">
    <source>
        <dbReference type="EMBL" id="WMW79328.1"/>
    </source>
</evidence>
<accession>A0ABY9RDK9</accession>
<dbReference type="EMBL" id="CP133720">
    <property type="protein sequence ID" value="WMW79328.1"/>
    <property type="molecule type" value="Genomic_DNA"/>
</dbReference>
<organism evidence="1 2">
    <name type="scientific">Undibacterium cyanobacteriorum</name>
    <dbReference type="NCBI Taxonomy" id="3073561"/>
    <lineage>
        <taxon>Bacteria</taxon>
        <taxon>Pseudomonadati</taxon>
        <taxon>Pseudomonadota</taxon>
        <taxon>Betaproteobacteria</taxon>
        <taxon>Burkholderiales</taxon>
        <taxon>Oxalobacteraceae</taxon>
        <taxon>Undibacterium</taxon>
    </lineage>
</organism>
<proteinExistence type="predicted"/>
<keyword evidence="2" id="KW-1185">Reference proteome</keyword>
<reference evidence="1" key="1">
    <citation type="submission" date="2023-09" db="EMBL/GenBank/DDBJ databases">
        <title>Undibacterium sp. 20NA77.5 isolated from freshwater.</title>
        <authorList>
            <person name="Le V."/>
            <person name="Ko S.-R."/>
            <person name="Ahn C.-Y."/>
            <person name="Oh H.-M."/>
        </authorList>
    </citation>
    <scope>NUCLEOTIDE SEQUENCE</scope>
    <source>
        <strain evidence="1">20NA77.5</strain>
    </source>
</reference>
<dbReference type="RefSeq" id="WP_309480827.1">
    <property type="nucleotide sequence ID" value="NZ_CP133720.1"/>
</dbReference>